<dbReference type="AlphaFoldDB" id="A0A8J3RJF3"/>
<evidence type="ECO:0000313" key="2">
    <source>
        <dbReference type="EMBL" id="GIH74754.1"/>
    </source>
</evidence>
<feature type="compositionally biased region" description="Polar residues" evidence="1">
    <location>
        <begin position="1"/>
        <end position="17"/>
    </location>
</feature>
<comment type="caution">
    <text evidence="2">The sequence shown here is derived from an EMBL/GenBank/DDBJ whole genome shotgun (WGS) entry which is preliminary data.</text>
</comment>
<organism evidence="2 3">
    <name type="scientific">Planobispora longispora</name>
    <dbReference type="NCBI Taxonomy" id="28887"/>
    <lineage>
        <taxon>Bacteria</taxon>
        <taxon>Bacillati</taxon>
        <taxon>Actinomycetota</taxon>
        <taxon>Actinomycetes</taxon>
        <taxon>Streptosporangiales</taxon>
        <taxon>Streptosporangiaceae</taxon>
        <taxon>Planobispora</taxon>
    </lineage>
</organism>
<proteinExistence type="predicted"/>
<protein>
    <submittedName>
        <fullName evidence="2">Uncharacterized protein</fullName>
    </submittedName>
</protein>
<dbReference type="Proteomes" id="UP000616724">
    <property type="component" value="Unassembled WGS sequence"/>
</dbReference>
<keyword evidence="3" id="KW-1185">Reference proteome</keyword>
<accession>A0A8J3RJF3</accession>
<feature type="region of interest" description="Disordered" evidence="1">
    <location>
        <begin position="1"/>
        <end position="24"/>
    </location>
</feature>
<evidence type="ECO:0000313" key="3">
    <source>
        <dbReference type="Proteomes" id="UP000616724"/>
    </source>
</evidence>
<evidence type="ECO:0000256" key="1">
    <source>
        <dbReference type="SAM" id="MobiDB-lite"/>
    </source>
</evidence>
<reference evidence="2 3" key="1">
    <citation type="submission" date="2021-01" db="EMBL/GenBank/DDBJ databases">
        <title>Whole genome shotgun sequence of Planobispora longispora NBRC 13918.</title>
        <authorList>
            <person name="Komaki H."/>
            <person name="Tamura T."/>
        </authorList>
    </citation>
    <scope>NUCLEOTIDE SEQUENCE [LARGE SCALE GENOMIC DNA]</scope>
    <source>
        <strain evidence="2 3">NBRC 13918</strain>
    </source>
</reference>
<sequence>MGPSQGSGVATIGQSSRWCDRPGGTDRAGLHVTILDGPWEPPPLSEGRIHAVTIEAHRRWGLEDTPRIATGNQMSRWFERACPLKRRL</sequence>
<gene>
    <name evidence="2" type="ORF">Plo01_11830</name>
</gene>
<dbReference type="EMBL" id="BOOH01000012">
    <property type="protein sequence ID" value="GIH74754.1"/>
    <property type="molecule type" value="Genomic_DNA"/>
</dbReference>
<name>A0A8J3RJF3_9ACTN</name>